<dbReference type="PANTHER" id="PTHR36925">
    <property type="entry name" value="COBALT-PRECORRIN-6A REDUCTASE"/>
    <property type="match status" value="1"/>
</dbReference>
<dbReference type="PROSITE" id="PS51014">
    <property type="entry name" value="COBK_CBIJ"/>
    <property type="match status" value="1"/>
</dbReference>
<keyword evidence="3" id="KW-0560">Oxidoreductase</keyword>
<keyword evidence="2" id="KW-0169">Cobalamin biosynthesis</keyword>
<dbReference type="PANTHER" id="PTHR36925:SF1">
    <property type="entry name" value="COBALT-PRECORRIN-6A REDUCTASE"/>
    <property type="match status" value="1"/>
</dbReference>
<evidence type="ECO:0000256" key="2">
    <source>
        <dbReference type="ARBA" id="ARBA00022573"/>
    </source>
</evidence>
<reference evidence="5" key="1">
    <citation type="submission" date="2016-10" db="EMBL/GenBank/DDBJ databases">
        <authorList>
            <person name="Varghese N."/>
            <person name="Submissions S."/>
        </authorList>
    </citation>
    <scope>NUCLEOTIDE SEQUENCE [LARGE SCALE GENOMIC DNA]</scope>
    <source>
        <strain evidence="5">DSM 3669</strain>
    </source>
</reference>
<dbReference type="GO" id="GO:0009236">
    <property type="term" value="P:cobalamin biosynthetic process"/>
    <property type="evidence" value="ECO:0007669"/>
    <property type="project" value="UniProtKB-UniPathway"/>
</dbReference>
<evidence type="ECO:0000256" key="3">
    <source>
        <dbReference type="ARBA" id="ARBA00023002"/>
    </source>
</evidence>
<comment type="pathway">
    <text evidence="1">Cofactor biosynthesis; adenosylcobalamin biosynthesis.</text>
</comment>
<dbReference type="InterPro" id="IPR003723">
    <property type="entry name" value="Precorrin-6x_reduct"/>
</dbReference>
<dbReference type="OrthoDB" id="9780707at2"/>
<evidence type="ECO:0000256" key="1">
    <source>
        <dbReference type="ARBA" id="ARBA00004953"/>
    </source>
</evidence>
<organism evidence="4 5">
    <name type="scientific">Desulfoscipio geothermicus DSM 3669</name>
    <dbReference type="NCBI Taxonomy" id="1121426"/>
    <lineage>
        <taxon>Bacteria</taxon>
        <taxon>Bacillati</taxon>
        <taxon>Bacillota</taxon>
        <taxon>Clostridia</taxon>
        <taxon>Eubacteriales</taxon>
        <taxon>Desulfallaceae</taxon>
        <taxon>Desulfoscipio</taxon>
    </lineage>
</organism>
<gene>
    <name evidence="4" type="ORF">SAMN05660706_11378</name>
</gene>
<dbReference type="RefSeq" id="WP_092483346.1">
    <property type="nucleotide sequence ID" value="NZ_FOYM01000013.1"/>
</dbReference>
<dbReference type="NCBIfam" id="TIGR00715">
    <property type="entry name" value="precor6x_red"/>
    <property type="match status" value="1"/>
</dbReference>
<dbReference type="GO" id="GO:0016994">
    <property type="term" value="F:precorrin-6A reductase activity"/>
    <property type="evidence" value="ECO:0007669"/>
    <property type="project" value="InterPro"/>
</dbReference>
<proteinExistence type="predicted"/>
<dbReference type="UniPathway" id="UPA00148"/>
<evidence type="ECO:0000313" key="5">
    <source>
        <dbReference type="Proteomes" id="UP000199584"/>
    </source>
</evidence>
<dbReference type="Pfam" id="PF02571">
    <property type="entry name" value="CbiJ"/>
    <property type="match status" value="1"/>
</dbReference>
<accession>A0A1I6DMB3</accession>
<evidence type="ECO:0000313" key="4">
    <source>
        <dbReference type="EMBL" id="SFR06536.1"/>
    </source>
</evidence>
<keyword evidence="5" id="KW-1185">Reference proteome</keyword>
<sequence>MILVLGGTAESRALTEKLFQHDFKLIVCTATAYGSSLLKDYTKASEVITGRLDEKGLVNLISAKNVRVLIDATHPFAEIATANAMNACKQTGILYLRFVRPAMTLPDHPLIFPVTGYEQAAVRAVELAGKTIFITTGTKTLQIFADAAYAAGLRLITRILPDPAGLRLCIDLGIPPRDIVAMQGPFSVAMNKLLLTEYETDVLVTKESGIAGGSDTKIQAALDLSLPVVVIKRPPDPVGTISDLDELIEKLYTHERTEGR</sequence>
<name>A0A1I6DMB3_9FIRM</name>
<dbReference type="AlphaFoldDB" id="A0A1I6DMB3"/>
<dbReference type="STRING" id="39060.SAMN05660706_11378"/>
<protein>
    <submittedName>
        <fullName evidence="4">Precorrin-6A/cobalt-precorrin-6A reductase</fullName>
    </submittedName>
</protein>
<dbReference type="Proteomes" id="UP000199584">
    <property type="component" value="Unassembled WGS sequence"/>
</dbReference>
<dbReference type="EMBL" id="FOYM01000013">
    <property type="protein sequence ID" value="SFR06536.1"/>
    <property type="molecule type" value="Genomic_DNA"/>
</dbReference>